<protein>
    <recommendedName>
        <fullName evidence="1">beta-ketoacyl-[acyl-carrier-protein] synthase I</fullName>
        <ecNumber evidence="1">2.3.1.41</ecNumber>
    </recommendedName>
</protein>
<keyword evidence="5" id="KW-1185">Reference proteome</keyword>
<dbReference type="AlphaFoldDB" id="A0A8S0RUP9"/>
<dbReference type="EC" id="2.3.1.41" evidence="1"/>
<dbReference type="InterPro" id="IPR000794">
    <property type="entry name" value="Beta-ketoacyl_synthase"/>
</dbReference>
<evidence type="ECO:0000313" key="5">
    <source>
        <dbReference type="Proteomes" id="UP000594638"/>
    </source>
</evidence>
<comment type="caution">
    <text evidence="4">The sequence shown here is derived from an EMBL/GenBank/DDBJ whole genome shotgun (WGS) entry which is preliminary data.</text>
</comment>
<sequence length="164" mass="18340">MLSTPPLSIPSLCKPTSTSHTLFPSGNNAKPPTPYSQKPPFCISVSASAASAPKRETDPKKLLLVGESGITHINRFDVSKFPARFGGQIRGFKSEDYIDKKNDRRLDDCLRYCNVAGKKALECDRLEKWFVVDVGLVVVLELSDDSCKGVVALLEVMWWRRRRQ</sequence>
<dbReference type="SUPFAM" id="SSF53901">
    <property type="entry name" value="Thiolase-like"/>
    <property type="match status" value="1"/>
</dbReference>
<reference evidence="4 5" key="1">
    <citation type="submission" date="2019-12" db="EMBL/GenBank/DDBJ databases">
        <authorList>
            <person name="Alioto T."/>
            <person name="Alioto T."/>
            <person name="Gomez Garrido J."/>
        </authorList>
    </citation>
    <scope>NUCLEOTIDE SEQUENCE [LARGE SCALE GENOMIC DNA]</scope>
</reference>
<dbReference type="Gramene" id="OE9A081877T1">
    <property type="protein sequence ID" value="OE9A081877C1"/>
    <property type="gene ID" value="OE9A081877"/>
</dbReference>
<dbReference type="GO" id="GO:0005739">
    <property type="term" value="C:mitochondrion"/>
    <property type="evidence" value="ECO:0007669"/>
    <property type="project" value="TreeGrafter"/>
</dbReference>
<evidence type="ECO:0000256" key="2">
    <source>
        <dbReference type="ARBA" id="ARBA00022679"/>
    </source>
</evidence>
<evidence type="ECO:0000313" key="4">
    <source>
        <dbReference type="EMBL" id="CAA2983114.1"/>
    </source>
</evidence>
<dbReference type="EMBL" id="CACTIH010003722">
    <property type="protein sequence ID" value="CAA2983114.1"/>
    <property type="molecule type" value="Genomic_DNA"/>
</dbReference>
<dbReference type="GO" id="GO:0004315">
    <property type="term" value="F:3-oxoacyl-[acyl-carrier-protein] synthase activity"/>
    <property type="evidence" value="ECO:0007669"/>
    <property type="project" value="UniProtKB-EC"/>
</dbReference>
<keyword evidence="2" id="KW-0808">Transferase</keyword>
<accession>A0A8S0RUP9</accession>
<dbReference type="Proteomes" id="UP000594638">
    <property type="component" value="Unassembled WGS sequence"/>
</dbReference>
<gene>
    <name evidence="4" type="ORF">OLEA9_A081877</name>
</gene>
<organism evidence="4 5">
    <name type="scientific">Olea europaea subsp. europaea</name>
    <dbReference type="NCBI Taxonomy" id="158383"/>
    <lineage>
        <taxon>Eukaryota</taxon>
        <taxon>Viridiplantae</taxon>
        <taxon>Streptophyta</taxon>
        <taxon>Embryophyta</taxon>
        <taxon>Tracheophyta</taxon>
        <taxon>Spermatophyta</taxon>
        <taxon>Magnoliopsida</taxon>
        <taxon>eudicotyledons</taxon>
        <taxon>Gunneridae</taxon>
        <taxon>Pentapetalae</taxon>
        <taxon>asterids</taxon>
        <taxon>lamiids</taxon>
        <taxon>Lamiales</taxon>
        <taxon>Oleaceae</taxon>
        <taxon>Oleeae</taxon>
        <taxon>Olea</taxon>
    </lineage>
</organism>
<dbReference type="OrthoDB" id="907249at2759"/>
<dbReference type="PANTHER" id="PTHR11712">
    <property type="entry name" value="POLYKETIDE SYNTHASE-RELATED"/>
    <property type="match status" value="1"/>
</dbReference>
<feature type="compositionally biased region" description="Polar residues" evidence="3">
    <location>
        <begin position="14"/>
        <end position="30"/>
    </location>
</feature>
<proteinExistence type="predicted"/>
<dbReference type="InterPro" id="IPR016039">
    <property type="entry name" value="Thiolase-like"/>
</dbReference>
<evidence type="ECO:0000256" key="3">
    <source>
        <dbReference type="SAM" id="MobiDB-lite"/>
    </source>
</evidence>
<dbReference type="PANTHER" id="PTHR11712:SF336">
    <property type="entry name" value="3-OXOACYL-[ACYL-CARRIER-PROTEIN] SYNTHASE, MITOCHONDRIAL"/>
    <property type="match status" value="1"/>
</dbReference>
<evidence type="ECO:0000256" key="1">
    <source>
        <dbReference type="ARBA" id="ARBA00013191"/>
    </source>
</evidence>
<name>A0A8S0RUP9_OLEEU</name>
<dbReference type="GO" id="GO:0006633">
    <property type="term" value="P:fatty acid biosynthetic process"/>
    <property type="evidence" value="ECO:0007669"/>
    <property type="project" value="TreeGrafter"/>
</dbReference>
<feature type="region of interest" description="Disordered" evidence="3">
    <location>
        <begin position="1"/>
        <end position="35"/>
    </location>
</feature>
<dbReference type="Gene3D" id="3.40.47.10">
    <property type="match status" value="1"/>
</dbReference>